<sequence length="517" mass="57481">MSPAHYDPRNHGRLAVSRSRRGAASTHHCKQLRTSYFSHAYQARPYPPHEPPGTLLPHSNDGVVPMDIDAMTTRPRPLTDAEKEKCRQENRCFFCRRTGHSIAYCPLKPCSNCRKSGHIITACTLPRAQTVAEIHEVTPSQAAASPPPTADLITSALALHSTDRLHLINSLMLLDNVPDMPCDALHINQIVLPSVCPSPTVLLPPLSLPAPSLPPANVSPPACPATALALLVTSTDERPPLPSSAPASPTTSPPPRPPRSPLHPYSPCIPSALSNVVEDDNVSTGGVKTSSSVLNTQKDEDDWALFVPRPTSIPDIANPVTRPVQYPPLFLSRALEQPRDLDEIVLNGATRTQCMPHTTPLPTSRPDSPRPSNEPIQHAMVRTRKQQPRTRKPTSRPPQQSTINPVILRNSNIDITTPHVLRCRPHITFSENRDRHTSRETQRPIEDATPPPPRDEEMARRQHIEEWRARIVMELPTQLHHPDPIGALRRSTTNLYIYPDPRNYAYDYDYPDARRED</sequence>
<feature type="domain" description="CCHC-type" evidence="3">
    <location>
        <begin position="109"/>
        <end position="125"/>
    </location>
</feature>
<dbReference type="InterPro" id="IPR036875">
    <property type="entry name" value="Znf_CCHC_sf"/>
</dbReference>
<protein>
    <recommendedName>
        <fullName evidence="3">CCHC-type domain-containing protein</fullName>
    </recommendedName>
</protein>
<dbReference type="Proteomes" id="UP001201163">
    <property type="component" value="Unassembled WGS sequence"/>
</dbReference>
<keyword evidence="5" id="KW-1185">Reference proteome</keyword>
<proteinExistence type="predicted"/>
<dbReference type="Gene3D" id="4.10.60.10">
    <property type="entry name" value="Zinc finger, CCHC-type"/>
    <property type="match status" value="1"/>
</dbReference>
<feature type="compositionally biased region" description="Polar residues" evidence="2">
    <location>
        <begin position="353"/>
        <end position="375"/>
    </location>
</feature>
<evidence type="ECO:0000313" key="4">
    <source>
        <dbReference type="EMBL" id="KAH8988109.1"/>
    </source>
</evidence>
<name>A0AAD4LGW7_9AGAM</name>
<feature type="region of interest" description="Disordered" evidence="2">
    <location>
        <begin position="426"/>
        <end position="460"/>
    </location>
</feature>
<feature type="compositionally biased region" description="Basic residues" evidence="2">
    <location>
        <begin position="381"/>
        <end position="394"/>
    </location>
</feature>
<dbReference type="SMART" id="SM00343">
    <property type="entry name" value="ZnF_C2HC"/>
    <property type="match status" value="2"/>
</dbReference>
<reference evidence="4" key="1">
    <citation type="submission" date="2022-01" db="EMBL/GenBank/DDBJ databases">
        <title>Comparative genomics reveals a dynamic genome evolution in the ectomycorrhizal milk-cap (Lactarius) mushrooms.</title>
        <authorList>
            <consortium name="DOE Joint Genome Institute"/>
            <person name="Lebreton A."/>
            <person name="Tang N."/>
            <person name="Kuo A."/>
            <person name="LaButti K."/>
            <person name="Drula E."/>
            <person name="Barry K."/>
            <person name="Clum A."/>
            <person name="Lipzen A."/>
            <person name="Mousain D."/>
            <person name="Ng V."/>
            <person name="Wang R."/>
            <person name="Wang X."/>
            <person name="Dai Y."/>
            <person name="Henrissat B."/>
            <person name="Grigoriev I.V."/>
            <person name="Guerin-Laguette A."/>
            <person name="Yu F."/>
            <person name="Martin F.M."/>
        </authorList>
    </citation>
    <scope>NUCLEOTIDE SEQUENCE</scope>
    <source>
        <strain evidence="4">QP</strain>
    </source>
</reference>
<feature type="region of interest" description="Disordered" evidence="2">
    <location>
        <begin position="236"/>
        <end position="267"/>
    </location>
</feature>
<dbReference type="GO" id="GO:0008270">
    <property type="term" value="F:zinc ion binding"/>
    <property type="evidence" value="ECO:0007669"/>
    <property type="project" value="InterPro"/>
</dbReference>
<feature type="region of interest" description="Disordered" evidence="2">
    <location>
        <begin position="1"/>
        <end position="28"/>
    </location>
</feature>
<dbReference type="GO" id="GO:0006397">
    <property type="term" value="P:mRNA processing"/>
    <property type="evidence" value="ECO:0007669"/>
    <property type="project" value="UniProtKB-KW"/>
</dbReference>
<evidence type="ECO:0000259" key="3">
    <source>
        <dbReference type="SMART" id="SM00343"/>
    </source>
</evidence>
<dbReference type="AlphaFoldDB" id="A0AAD4LGW7"/>
<feature type="compositionally biased region" description="Basic and acidic residues" evidence="2">
    <location>
        <begin position="1"/>
        <end position="10"/>
    </location>
</feature>
<comment type="caution">
    <text evidence="4">The sequence shown here is derived from an EMBL/GenBank/DDBJ whole genome shotgun (WGS) entry which is preliminary data.</text>
</comment>
<dbReference type="SUPFAM" id="SSF57756">
    <property type="entry name" value="Retrovirus zinc finger-like domains"/>
    <property type="match status" value="1"/>
</dbReference>
<evidence type="ECO:0000313" key="5">
    <source>
        <dbReference type="Proteomes" id="UP001201163"/>
    </source>
</evidence>
<gene>
    <name evidence="4" type="ORF">EDB92DRAFT_1083303</name>
</gene>
<dbReference type="EMBL" id="JAKELL010000044">
    <property type="protein sequence ID" value="KAH8988109.1"/>
    <property type="molecule type" value="Genomic_DNA"/>
</dbReference>
<dbReference type="InterPro" id="IPR001878">
    <property type="entry name" value="Znf_CCHC"/>
</dbReference>
<feature type="compositionally biased region" description="Polar residues" evidence="2">
    <location>
        <begin position="397"/>
        <end position="409"/>
    </location>
</feature>
<accession>A0AAD4LGW7</accession>
<dbReference type="GO" id="GO:0003676">
    <property type="term" value="F:nucleic acid binding"/>
    <property type="evidence" value="ECO:0007669"/>
    <property type="project" value="InterPro"/>
</dbReference>
<feature type="compositionally biased region" description="Pro residues" evidence="2">
    <location>
        <begin position="251"/>
        <end position="261"/>
    </location>
</feature>
<feature type="domain" description="CCHC-type" evidence="3">
    <location>
        <begin position="91"/>
        <end position="107"/>
    </location>
</feature>
<feature type="region of interest" description="Disordered" evidence="2">
    <location>
        <begin position="353"/>
        <end position="409"/>
    </location>
</feature>
<feature type="compositionally biased region" description="Basic and acidic residues" evidence="2">
    <location>
        <begin position="431"/>
        <end position="446"/>
    </location>
</feature>
<keyword evidence="1" id="KW-0507">mRNA processing</keyword>
<evidence type="ECO:0000256" key="2">
    <source>
        <dbReference type="SAM" id="MobiDB-lite"/>
    </source>
</evidence>
<evidence type="ECO:0000256" key="1">
    <source>
        <dbReference type="ARBA" id="ARBA00022664"/>
    </source>
</evidence>
<organism evidence="4 5">
    <name type="scientific">Lactarius akahatsu</name>
    <dbReference type="NCBI Taxonomy" id="416441"/>
    <lineage>
        <taxon>Eukaryota</taxon>
        <taxon>Fungi</taxon>
        <taxon>Dikarya</taxon>
        <taxon>Basidiomycota</taxon>
        <taxon>Agaricomycotina</taxon>
        <taxon>Agaricomycetes</taxon>
        <taxon>Russulales</taxon>
        <taxon>Russulaceae</taxon>
        <taxon>Lactarius</taxon>
    </lineage>
</organism>